<gene>
    <name evidence="4" type="ORF">CSOJ01_04253</name>
</gene>
<feature type="compositionally biased region" description="Polar residues" evidence="1">
    <location>
        <begin position="20"/>
        <end position="35"/>
    </location>
</feature>
<dbReference type="InterPro" id="IPR003959">
    <property type="entry name" value="ATPase_AAA_core"/>
</dbReference>
<comment type="caution">
    <text evidence="4">The sequence shown here is derived from an EMBL/GenBank/DDBJ whole genome shotgun (WGS) entry which is preliminary data.</text>
</comment>
<dbReference type="AlphaFoldDB" id="A0A8H6JK09"/>
<dbReference type="Gene3D" id="3.40.50.300">
    <property type="entry name" value="P-loop containing nucleotide triphosphate hydrolases"/>
    <property type="match status" value="1"/>
</dbReference>
<dbReference type="PANTHER" id="PTHR46411:SF3">
    <property type="entry name" value="AAA+ ATPASE DOMAIN-CONTAINING PROTEIN"/>
    <property type="match status" value="1"/>
</dbReference>
<feature type="region of interest" description="Disordered" evidence="1">
    <location>
        <begin position="1"/>
        <end position="51"/>
    </location>
</feature>
<dbReference type="Pfam" id="PF22942">
    <property type="entry name" value="DUF7025"/>
    <property type="match status" value="1"/>
</dbReference>
<dbReference type="InterPro" id="IPR054289">
    <property type="entry name" value="DUF7025"/>
</dbReference>
<dbReference type="Pfam" id="PF00004">
    <property type="entry name" value="AAA"/>
    <property type="match status" value="1"/>
</dbReference>
<reference evidence="4 5" key="1">
    <citation type="journal article" date="2020" name="Phytopathology">
        <title>Genome Sequence Resources of Colletotrichum truncatum, C. plurivorum, C. musicola, and C. sojae: Four Species Pathogenic to Soybean (Glycine max).</title>
        <authorList>
            <person name="Rogerio F."/>
            <person name="Boufleur T.R."/>
            <person name="Ciampi-Guillardi M."/>
            <person name="Sukno S.A."/>
            <person name="Thon M.R."/>
            <person name="Massola Junior N.S."/>
            <person name="Baroncelli R."/>
        </authorList>
    </citation>
    <scope>NUCLEOTIDE SEQUENCE [LARGE SCALE GENOMIC DNA]</scope>
    <source>
        <strain evidence="4 5">LFN0009</strain>
    </source>
</reference>
<keyword evidence="5" id="KW-1185">Reference proteome</keyword>
<proteinExistence type="predicted"/>
<evidence type="ECO:0000259" key="2">
    <source>
        <dbReference type="Pfam" id="PF00004"/>
    </source>
</evidence>
<protein>
    <submittedName>
        <fullName evidence="4">AAA family ATPase</fullName>
    </submittedName>
</protein>
<feature type="domain" description="ATPase AAA-type core" evidence="2">
    <location>
        <begin position="350"/>
        <end position="462"/>
    </location>
</feature>
<sequence>MPPPSVVIHESPPDDKGEPANSTAQKEDQNQTSNDDPGKGPDGYPEDGKDIRTKILRVDRMQVVQLMKARKYRYVKTAKPKTSKKFSKNVITAARIISVQGVFTGEYRVEVRGAYLPEIFTGIYSDIEGVSFPELITLVRCVNCSRVNEAGPLIREHQETTELQLLFHAILGLKKELDSQMELEKPNTKLTFELEAVLEFTLDHFSSEMRTLNSLPLGHIDYVNVWTLFPPGALVYSVGPLNQERVHRLRSIPKLSKNQDGSTSWVLSLDYLDFDGIHLGFVRTTGAFAESSIRPVEWNDSIIDSLVLPQDHKDFIQVLIQNHGGKADSGSFDDIIKDKGKGLIGLPVEPPGVGKTLTAEVMAEVSYKALYTISSGELGEGSSSVMNKLADVMELAEAWNAVLLLDEADVFLTERDNINLSRNAITSVFLRHLEYFQGTMVLTTNRLESFDPAFQSRIHFCIEYSDLTADARATIWRMLLGKVANSTSLEVQIEDAEIGTLASRKLNGRQIKNAMSISQTFAQERKGSITSDTIQKAIDFSQSGWKG</sequence>
<evidence type="ECO:0000313" key="4">
    <source>
        <dbReference type="EMBL" id="KAF6814020.1"/>
    </source>
</evidence>
<evidence type="ECO:0000259" key="3">
    <source>
        <dbReference type="Pfam" id="PF22942"/>
    </source>
</evidence>
<evidence type="ECO:0000313" key="5">
    <source>
        <dbReference type="Proteomes" id="UP000652219"/>
    </source>
</evidence>
<evidence type="ECO:0000256" key="1">
    <source>
        <dbReference type="SAM" id="MobiDB-lite"/>
    </source>
</evidence>
<accession>A0A8H6JK09</accession>
<dbReference type="SUPFAM" id="SSF52540">
    <property type="entry name" value="P-loop containing nucleoside triphosphate hydrolases"/>
    <property type="match status" value="1"/>
</dbReference>
<dbReference type="PANTHER" id="PTHR46411">
    <property type="entry name" value="FAMILY ATPASE, PUTATIVE-RELATED"/>
    <property type="match status" value="1"/>
</dbReference>
<dbReference type="GO" id="GO:0005524">
    <property type="term" value="F:ATP binding"/>
    <property type="evidence" value="ECO:0007669"/>
    <property type="project" value="InterPro"/>
</dbReference>
<dbReference type="InterPro" id="IPR027417">
    <property type="entry name" value="P-loop_NTPase"/>
</dbReference>
<dbReference type="GO" id="GO:0016887">
    <property type="term" value="F:ATP hydrolysis activity"/>
    <property type="evidence" value="ECO:0007669"/>
    <property type="project" value="InterPro"/>
</dbReference>
<dbReference type="Proteomes" id="UP000652219">
    <property type="component" value="Unassembled WGS sequence"/>
</dbReference>
<organism evidence="4 5">
    <name type="scientific">Colletotrichum sojae</name>
    <dbReference type="NCBI Taxonomy" id="2175907"/>
    <lineage>
        <taxon>Eukaryota</taxon>
        <taxon>Fungi</taxon>
        <taxon>Dikarya</taxon>
        <taxon>Ascomycota</taxon>
        <taxon>Pezizomycotina</taxon>
        <taxon>Sordariomycetes</taxon>
        <taxon>Hypocreomycetidae</taxon>
        <taxon>Glomerellales</taxon>
        <taxon>Glomerellaceae</taxon>
        <taxon>Colletotrichum</taxon>
        <taxon>Colletotrichum orchidearum species complex</taxon>
    </lineage>
</organism>
<feature type="domain" description="DUF7025" evidence="3">
    <location>
        <begin position="213"/>
        <end position="285"/>
    </location>
</feature>
<dbReference type="EMBL" id="WIGN01000047">
    <property type="protein sequence ID" value="KAF6814020.1"/>
    <property type="molecule type" value="Genomic_DNA"/>
</dbReference>
<name>A0A8H6JK09_9PEZI</name>